<comment type="subcellular location">
    <subcellularLocation>
        <location evidence="1 8">Mitochondrion</location>
    </subcellularLocation>
</comment>
<dbReference type="PANTHER" id="PTHR21427">
    <property type="entry name" value="UBIQUINONE BIOSYNTHESIS PROTEIN COQ9, MITOCHONDRIAL"/>
    <property type="match status" value="1"/>
</dbReference>
<proteinExistence type="inferred from homology"/>
<evidence type="ECO:0000259" key="9">
    <source>
        <dbReference type="Pfam" id="PF08511"/>
    </source>
</evidence>
<evidence type="ECO:0000256" key="5">
    <source>
        <dbReference type="ARBA" id="ARBA00022946"/>
    </source>
</evidence>
<dbReference type="GO" id="GO:0005743">
    <property type="term" value="C:mitochondrial inner membrane"/>
    <property type="evidence" value="ECO:0007669"/>
    <property type="project" value="TreeGrafter"/>
</dbReference>
<comment type="caution">
    <text evidence="10">The sequence shown here is derived from an EMBL/GenBank/DDBJ whole genome shotgun (WGS) entry which is preliminary data.</text>
</comment>
<comment type="similarity">
    <text evidence="3 8">Belongs to the COQ9 family.</text>
</comment>
<dbReference type="InterPro" id="IPR012762">
    <property type="entry name" value="Ubiq_biosynth_COQ9"/>
</dbReference>
<name>A0AAD6SNX3_9AGAR</name>
<evidence type="ECO:0000313" key="11">
    <source>
        <dbReference type="Proteomes" id="UP001218188"/>
    </source>
</evidence>
<keyword evidence="7 8" id="KW-0496">Mitochondrion</keyword>
<comment type="pathway">
    <text evidence="2 8">Cofactor biosynthesis; ubiquinone biosynthesis.</text>
</comment>
<evidence type="ECO:0000256" key="8">
    <source>
        <dbReference type="RuleBase" id="RU366063"/>
    </source>
</evidence>
<dbReference type="Pfam" id="PF08511">
    <property type="entry name" value="COQ9"/>
    <property type="match status" value="1"/>
</dbReference>
<evidence type="ECO:0000256" key="4">
    <source>
        <dbReference type="ARBA" id="ARBA00022688"/>
    </source>
</evidence>
<evidence type="ECO:0000256" key="3">
    <source>
        <dbReference type="ARBA" id="ARBA00010766"/>
    </source>
</evidence>
<protein>
    <recommendedName>
        <fullName evidence="8">Ubiquinone biosynthesis protein</fullName>
    </recommendedName>
</protein>
<evidence type="ECO:0000313" key="10">
    <source>
        <dbReference type="EMBL" id="KAJ7031354.1"/>
    </source>
</evidence>
<dbReference type="Proteomes" id="UP001218188">
    <property type="component" value="Unassembled WGS sequence"/>
</dbReference>
<keyword evidence="4 8" id="KW-0831">Ubiquinone biosynthesis</keyword>
<keyword evidence="6 8" id="KW-0446">Lipid-binding</keyword>
<dbReference type="InterPro" id="IPR013718">
    <property type="entry name" value="COQ9_C"/>
</dbReference>
<evidence type="ECO:0000256" key="1">
    <source>
        <dbReference type="ARBA" id="ARBA00004173"/>
    </source>
</evidence>
<sequence>MNKMSTRTRLLKLALPLISEHGFTRTTLARSVLHLPTPQAHAEPLSDTAVSALFGHGTLARRTLIGAWMDAGLESMRRGADASKSVSVKDALHARLEYNEPVLAHLPEAFALLASPDSGLPPVDPLPALKHAARVADEACHLSADQSLRLSWYLKRGSLIGVYSAAELHQLTSPRSAHAFLDSLLSASSAIESSVKDVEQFSSYVFRSWAGIIKSRDIL</sequence>
<accession>A0AAD6SNX3</accession>
<evidence type="ECO:0000256" key="7">
    <source>
        <dbReference type="ARBA" id="ARBA00023128"/>
    </source>
</evidence>
<feature type="domain" description="COQ9 C-terminal" evidence="9">
    <location>
        <begin position="128"/>
        <end position="183"/>
    </location>
</feature>
<keyword evidence="11" id="KW-1185">Reference proteome</keyword>
<dbReference type="EMBL" id="JARJCM010000082">
    <property type="protein sequence ID" value="KAJ7031354.1"/>
    <property type="molecule type" value="Genomic_DNA"/>
</dbReference>
<evidence type="ECO:0000256" key="2">
    <source>
        <dbReference type="ARBA" id="ARBA00004749"/>
    </source>
</evidence>
<dbReference type="PANTHER" id="PTHR21427:SF19">
    <property type="entry name" value="UBIQUINONE BIOSYNTHESIS PROTEIN COQ9, MITOCHONDRIAL"/>
    <property type="match status" value="1"/>
</dbReference>
<dbReference type="GO" id="GO:0008289">
    <property type="term" value="F:lipid binding"/>
    <property type="evidence" value="ECO:0007669"/>
    <property type="project" value="UniProtKB-UniRule"/>
</dbReference>
<gene>
    <name evidence="10" type="ORF">C8F04DRAFT_1005004</name>
</gene>
<organism evidence="10 11">
    <name type="scientific">Mycena alexandri</name>
    <dbReference type="NCBI Taxonomy" id="1745969"/>
    <lineage>
        <taxon>Eukaryota</taxon>
        <taxon>Fungi</taxon>
        <taxon>Dikarya</taxon>
        <taxon>Basidiomycota</taxon>
        <taxon>Agaricomycotina</taxon>
        <taxon>Agaricomycetes</taxon>
        <taxon>Agaricomycetidae</taxon>
        <taxon>Agaricales</taxon>
        <taxon>Marasmiineae</taxon>
        <taxon>Mycenaceae</taxon>
        <taxon>Mycena</taxon>
    </lineage>
</organism>
<keyword evidence="5" id="KW-0809">Transit peptide</keyword>
<comment type="function">
    <text evidence="8">Membrane-associated protein that warps the membrane surface to access and bind aromatic isoprenes with high specificity, including ubiquinone (CoQ) isoprene intermediates and presents them directly to Coq7, therefore facilitating the Coq7-mediated hydroxylase step. Participates in the biosynthesis of coenzyme Q, also named ubiquinone, an essential lipid-soluble electron transporter for aerobic cellular respiration.</text>
</comment>
<reference evidence="10" key="1">
    <citation type="submission" date="2023-03" db="EMBL/GenBank/DDBJ databases">
        <title>Massive genome expansion in bonnet fungi (Mycena s.s.) driven by repeated elements and novel gene families across ecological guilds.</title>
        <authorList>
            <consortium name="Lawrence Berkeley National Laboratory"/>
            <person name="Harder C.B."/>
            <person name="Miyauchi S."/>
            <person name="Viragh M."/>
            <person name="Kuo A."/>
            <person name="Thoen E."/>
            <person name="Andreopoulos B."/>
            <person name="Lu D."/>
            <person name="Skrede I."/>
            <person name="Drula E."/>
            <person name="Henrissat B."/>
            <person name="Morin E."/>
            <person name="Kohler A."/>
            <person name="Barry K."/>
            <person name="LaButti K."/>
            <person name="Morin E."/>
            <person name="Salamov A."/>
            <person name="Lipzen A."/>
            <person name="Mereny Z."/>
            <person name="Hegedus B."/>
            <person name="Baldrian P."/>
            <person name="Stursova M."/>
            <person name="Weitz H."/>
            <person name="Taylor A."/>
            <person name="Grigoriev I.V."/>
            <person name="Nagy L.G."/>
            <person name="Martin F."/>
            <person name="Kauserud H."/>
        </authorList>
    </citation>
    <scope>NUCLEOTIDE SEQUENCE</scope>
    <source>
        <strain evidence="10">CBHHK200</strain>
    </source>
</reference>
<dbReference type="AlphaFoldDB" id="A0AAD6SNX3"/>
<evidence type="ECO:0000256" key="6">
    <source>
        <dbReference type="ARBA" id="ARBA00023121"/>
    </source>
</evidence>
<dbReference type="GO" id="GO:0006744">
    <property type="term" value="P:ubiquinone biosynthetic process"/>
    <property type="evidence" value="ECO:0007669"/>
    <property type="project" value="UniProtKB-UniRule"/>
</dbReference>